<comment type="caution">
    <text evidence="1">The sequence shown here is derived from an EMBL/GenBank/DDBJ whole genome shotgun (WGS) entry which is preliminary data.</text>
</comment>
<reference evidence="1 2" key="1">
    <citation type="journal article" date="2021" name="J. Hered.">
        <title>A chromosome-level genome assembly of the parasitoid wasp, Cotesia glomerata (Hymenoptera: Braconidae).</title>
        <authorList>
            <person name="Pinto B.J."/>
            <person name="Weis J.J."/>
            <person name="Gamble T."/>
            <person name="Ode P.J."/>
            <person name="Paul R."/>
            <person name="Zaspel J.M."/>
        </authorList>
    </citation>
    <scope>NUCLEOTIDE SEQUENCE [LARGE SCALE GENOMIC DNA]</scope>
    <source>
        <strain evidence="1">CgM1</strain>
    </source>
</reference>
<dbReference type="AlphaFoldDB" id="A0AAV7II76"/>
<protein>
    <submittedName>
        <fullName evidence="1">Uncharacterized protein</fullName>
    </submittedName>
</protein>
<organism evidence="1 2">
    <name type="scientific">Cotesia glomerata</name>
    <name type="common">Lepidopteran parasitic wasp</name>
    <name type="synonym">Apanteles glomeratus</name>
    <dbReference type="NCBI Taxonomy" id="32391"/>
    <lineage>
        <taxon>Eukaryota</taxon>
        <taxon>Metazoa</taxon>
        <taxon>Ecdysozoa</taxon>
        <taxon>Arthropoda</taxon>
        <taxon>Hexapoda</taxon>
        <taxon>Insecta</taxon>
        <taxon>Pterygota</taxon>
        <taxon>Neoptera</taxon>
        <taxon>Endopterygota</taxon>
        <taxon>Hymenoptera</taxon>
        <taxon>Apocrita</taxon>
        <taxon>Ichneumonoidea</taxon>
        <taxon>Braconidae</taxon>
        <taxon>Microgastrinae</taxon>
        <taxon>Cotesia</taxon>
    </lineage>
</organism>
<dbReference type="EMBL" id="JAHXZJ010000374">
    <property type="protein sequence ID" value="KAH0561246.1"/>
    <property type="molecule type" value="Genomic_DNA"/>
</dbReference>
<evidence type="ECO:0000313" key="1">
    <source>
        <dbReference type="EMBL" id="KAH0561246.1"/>
    </source>
</evidence>
<dbReference type="Proteomes" id="UP000826195">
    <property type="component" value="Unassembled WGS sequence"/>
</dbReference>
<gene>
    <name evidence="1" type="ORF">KQX54_015188</name>
</gene>
<proteinExistence type="predicted"/>
<keyword evidence="2" id="KW-1185">Reference proteome</keyword>
<sequence length="97" mass="10970">MRMRINKMQKDRYVTKSNSTLPGIDGLSKFVSESSWWCFTTHAIYNKVVYPDLVPLVKLIRFMNVAEFRAGSSRFNSESLGIVTLDPVLSVMGATYG</sequence>
<evidence type="ECO:0000313" key="2">
    <source>
        <dbReference type="Proteomes" id="UP000826195"/>
    </source>
</evidence>
<accession>A0AAV7II76</accession>
<name>A0AAV7II76_COTGL</name>